<organism evidence="1 2">
    <name type="scientific">Blautia caecimuris</name>
    <dbReference type="NCBI Taxonomy" id="1796615"/>
    <lineage>
        <taxon>Bacteria</taxon>
        <taxon>Bacillati</taxon>
        <taxon>Bacillota</taxon>
        <taxon>Clostridia</taxon>
        <taxon>Lachnospirales</taxon>
        <taxon>Lachnospiraceae</taxon>
        <taxon>Blautia</taxon>
    </lineage>
</organism>
<dbReference type="Pfam" id="PF05402">
    <property type="entry name" value="PqqD"/>
    <property type="match status" value="1"/>
</dbReference>
<accession>A0ABV2M7Y3</accession>
<evidence type="ECO:0000313" key="1">
    <source>
        <dbReference type="EMBL" id="MET3752565.1"/>
    </source>
</evidence>
<dbReference type="InterPro" id="IPR041881">
    <property type="entry name" value="PqqD_sf"/>
</dbReference>
<dbReference type="InterPro" id="IPR008792">
    <property type="entry name" value="PQQD"/>
</dbReference>
<protein>
    <recommendedName>
        <fullName evidence="3">DUF4240 domain-containing protein</fullName>
    </recommendedName>
</protein>
<comment type="caution">
    <text evidence="1">The sequence shown here is derived from an EMBL/GenBank/DDBJ whole genome shotgun (WGS) entry which is preliminary data.</text>
</comment>
<dbReference type="Gene3D" id="1.10.10.1150">
    <property type="entry name" value="Coenzyme PQQ synthesis protein D (PqqD)"/>
    <property type="match status" value="1"/>
</dbReference>
<sequence length="278" mass="33069">MELKEFYKKLAKNDEKRFFPVFDSENIIVDKTDNGYKVTLSDYTQIDTNEVAYTVLTLCTADNSVRGISDKMIEIYDAPEELIHRDVIKILYDFWASGIITWKENKNFYASLYEEVMNGCTYKALLLKEGVKFIEQNKDALIFDAQFDPDIKFTQAYIEKEMRMKNMRFFQCYKGENLILAASLIPNKAYCNGKEEIISFNIDSIYMNEKAEYDRIVQDDFWKWCISWFDVPNKNSKSFFNIKSSNDEKQENVFSKLFFVRVENATEENNYYERYVEW</sequence>
<gene>
    <name evidence="1" type="ORF">ABID24_003839</name>
</gene>
<evidence type="ECO:0008006" key="3">
    <source>
        <dbReference type="Google" id="ProtNLM"/>
    </source>
</evidence>
<keyword evidence="2" id="KW-1185">Reference proteome</keyword>
<reference evidence="1 2" key="1">
    <citation type="submission" date="2024-06" db="EMBL/GenBank/DDBJ databases">
        <title>Genomic Encyclopedia of Type Strains, Phase IV (KMG-IV): sequencing the most valuable type-strain genomes for metagenomic binning, comparative biology and taxonomic classification.</title>
        <authorList>
            <person name="Goeker M."/>
        </authorList>
    </citation>
    <scope>NUCLEOTIDE SEQUENCE [LARGE SCALE GENOMIC DNA]</scope>
    <source>
        <strain evidence="1 2">DSM 29492</strain>
    </source>
</reference>
<dbReference type="RefSeq" id="WP_257465799.1">
    <property type="nucleotide sequence ID" value="NZ_JANJZT010000064.1"/>
</dbReference>
<proteinExistence type="predicted"/>
<evidence type="ECO:0000313" key="2">
    <source>
        <dbReference type="Proteomes" id="UP001549106"/>
    </source>
</evidence>
<name>A0ABV2M7Y3_9FIRM</name>
<dbReference type="EMBL" id="JBEPMJ010000064">
    <property type="protein sequence ID" value="MET3752565.1"/>
    <property type="molecule type" value="Genomic_DNA"/>
</dbReference>
<dbReference type="Proteomes" id="UP001549106">
    <property type="component" value="Unassembled WGS sequence"/>
</dbReference>